<dbReference type="Pfam" id="PF01569">
    <property type="entry name" value="PAP2"/>
    <property type="match status" value="1"/>
</dbReference>
<dbReference type="InterPro" id="IPR000326">
    <property type="entry name" value="PAP2/HPO"/>
</dbReference>
<comment type="caution">
    <text evidence="3">The sequence shown here is derived from an EMBL/GenBank/DDBJ whole genome shotgun (WGS) entry which is preliminary data.</text>
</comment>
<dbReference type="InterPro" id="IPR036938">
    <property type="entry name" value="PAP2/HPO_sf"/>
</dbReference>
<feature type="chain" id="PRO_5046035347" evidence="1">
    <location>
        <begin position="26"/>
        <end position="181"/>
    </location>
</feature>
<keyword evidence="4" id="KW-1185">Reference proteome</keyword>
<sequence length="181" mass="20026">MSPSRSFLVMLVLWFSLFRVSTASADSALIGHTVMAAIPVSAIAIAFFKHDTEGEKQWLRNLAANQALTSVARLGFNETDWGRRPNGHPYGFPSGHVAFAGSGAAFLSERYGWQYGVPAWLATAYVAYNRVDNNDHRWRDVIASGLLSFGVGKLFVTPENATHIAPVIGPDWLGMRWQRSW</sequence>
<organism evidence="3 4">
    <name type="scientific">Geomonas propionica</name>
    <dbReference type="NCBI Taxonomy" id="2798582"/>
    <lineage>
        <taxon>Bacteria</taxon>
        <taxon>Pseudomonadati</taxon>
        <taxon>Thermodesulfobacteriota</taxon>
        <taxon>Desulfuromonadia</taxon>
        <taxon>Geobacterales</taxon>
        <taxon>Geobacteraceae</taxon>
        <taxon>Geomonas</taxon>
    </lineage>
</organism>
<keyword evidence="1" id="KW-0732">Signal</keyword>
<reference evidence="3 4" key="1">
    <citation type="submission" date="2020-12" db="EMBL/GenBank/DDBJ databases">
        <title>Geomonas sp. Red259, isolated from paddy soil.</title>
        <authorList>
            <person name="Xu Z."/>
            <person name="Zhang Z."/>
            <person name="Masuda Y."/>
            <person name="Itoh H."/>
            <person name="Senoo K."/>
        </authorList>
    </citation>
    <scope>NUCLEOTIDE SEQUENCE [LARGE SCALE GENOMIC DNA]</scope>
    <source>
        <strain evidence="3 4">Red259</strain>
    </source>
</reference>
<evidence type="ECO:0000313" key="3">
    <source>
        <dbReference type="EMBL" id="MBJ6800178.1"/>
    </source>
</evidence>
<protein>
    <submittedName>
        <fullName evidence="3">Phosphatase PAP2 family protein</fullName>
    </submittedName>
</protein>
<dbReference type="EMBL" id="JAEMHK010000005">
    <property type="protein sequence ID" value="MBJ6800178.1"/>
    <property type="molecule type" value="Genomic_DNA"/>
</dbReference>
<evidence type="ECO:0000313" key="4">
    <source>
        <dbReference type="Proteomes" id="UP000641025"/>
    </source>
</evidence>
<evidence type="ECO:0000256" key="1">
    <source>
        <dbReference type="SAM" id="SignalP"/>
    </source>
</evidence>
<gene>
    <name evidence="3" type="ORF">JFN90_08520</name>
</gene>
<proteinExistence type="predicted"/>
<dbReference type="Gene3D" id="1.20.144.10">
    <property type="entry name" value="Phosphatidic acid phosphatase type 2/haloperoxidase"/>
    <property type="match status" value="1"/>
</dbReference>
<name>A0ABS0YQE1_9BACT</name>
<evidence type="ECO:0000259" key="2">
    <source>
        <dbReference type="Pfam" id="PF01569"/>
    </source>
</evidence>
<feature type="domain" description="Phosphatidic acid phosphatase type 2/haloperoxidase" evidence="2">
    <location>
        <begin position="83"/>
        <end position="156"/>
    </location>
</feature>
<accession>A0ABS0YQE1</accession>
<dbReference type="RefSeq" id="WP_199394689.1">
    <property type="nucleotide sequence ID" value="NZ_JAEMHK010000005.1"/>
</dbReference>
<dbReference type="Proteomes" id="UP000641025">
    <property type="component" value="Unassembled WGS sequence"/>
</dbReference>
<feature type="signal peptide" evidence="1">
    <location>
        <begin position="1"/>
        <end position="25"/>
    </location>
</feature>
<dbReference type="SUPFAM" id="SSF48317">
    <property type="entry name" value="Acid phosphatase/Vanadium-dependent haloperoxidase"/>
    <property type="match status" value="1"/>
</dbReference>